<evidence type="ECO:0000259" key="2">
    <source>
        <dbReference type="Pfam" id="PF10728"/>
    </source>
</evidence>
<reference evidence="3 4" key="2">
    <citation type="journal article" date="2011" name="J. Bacteriol.">
        <title>Genome Sequence of Kosmotoga olearia Strain TBF 19.5.1, a Thermophilic Bacterium with a Wide Growth Temperature Range, Isolated from the Troll B Oil Platform in the North Sea.</title>
        <authorList>
            <person name="Swithers K.S."/>
            <person name="Dipippo J.L."/>
            <person name="Bruce D.C."/>
            <person name="Detter C."/>
            <person name="Tapia R."/>
            <person name="Han S."/>
            <person name="Goodwin L.A."/>
            <person name="Han J."/>
            <person name="Woyke T."/>
            <person name="Pitluck S."/>
            <person name="Pennacchio L."/>
            <person name="Nolan M."/>
            <person name="Mikhailova N."/>
            <person name="Land M.L."/>
            <person name="Nesbo C.L."/>
            <person name="Gogarten J.P."/>
            <person name="Noll K.M."/>
        </authorList>
    </citation>
    <scope>NUCLEOTIDE SEQUENCE [LARGE SCALE GENOMIC DNA]</scope>
    <source>
        <strain evidence="4">ATCC BAA-1733 / DSM 21960 / TBF 19.5.1</strain>
    </source>
</reference>
<dbReference type="InterPro" id="IPR037108">
    <property type="entry name" value="TM1727-like_C_sf"/>
</dbReference>
<evidence type="ECO:0000256" key="1">
    <source>
        <dbReference type="SAM" id="Coils"/>
    </source>
</evidence>
<dbReference type="EMBL" id="CP001634">
    <property type="protein sequence ID" value="ACR80409.1"/>
    <property type="molecule type" value="Genomic_DNA"/>
</dbReference>
<dbReference type="Gene3D" id="3.40.50.720">
    <property type="entry name" value="NAD(P)-binding Rossmann-like Domain"/>
    <property type="match status" value="1"/>
</dbReference>
<dbReference type="PANTHER" id="PTHR40459">
    <property type="entry name" value="CONSERVED HYPOTHETICAL ALANINE AND LEUCINE RICH PROTEIN"/>
    <property type="match status" value="1"/>
</dbReference>
<dbReference type="InterPro" id="IPR018931">
    <property type="entry name" value="DUF2520"/>
</dbReference>
<evidence type="ECO:0000313" key="3">
    <source>
        <dbReference type="EMBL" id="ACR80409.1"/>
    </source>
</evidence>
<evidence type="ECO:0000313" key="4">
    <source>
        <dbReference type="Proteomes" id="UP000002382"/>
    </source>
</evidence>
<organism evidence="3 4">
    <name type="scientific">Kosmotoga olearia (strain ATCC BAA-1733 / DSM 21960 / TBF 19.5.1)</name>
    <dbReference type="NCBI Taxonomy" id="521045"/>
    <lineage>
        <taxon>Bacteria</taxon>
        <taxon>Thermotogati</taxon>
        <taxon>Thermotogota</taxon>
        <taxon>Thermotogae</taxon>
        <taxon>Kosmotogales</taxon>
        <taxon>Kosmotogaceae</taxon>
        <taxon>Kosmotoga</taxon>
    </lineage>
</organism>
<dbReference type="KEGG" id="kol:Kole_1723"/>
<dbReference type="OrthoDB" id="9810755at2"/>
<dbReference type="Gene3D" id="1.10.1040.20">
    <property type="entry name" value="ProC-like, C-terminal domain"/>
    <property type="match status" value="1"/>
</dbReference>
<proteinExistence type="predicted"/>
<dbReference type="RefSeq" id="WP_015869053.1">
    <property type="nucleotide sequence ID" value="NC_012785.1"/>
</dbReference>
<dbReference type="AlphaFoldDB" id="C5CFR1"/>
<sequence length="278" mass="30774">MSEEISFVGAGRSGSMFAIFFKGLGYPVKFIIDCIPEKAVELSKRVPGAIAGGMELLKELSGAVFISVNDDAIRDVFLRIWEQNTSPEYFFHFSGAHSSALFEEAAKAGKGVGSLHPNISISDPEKALRRIRNVDCIIEGNEKGLRFLTNFLHKASLSVSIIGKKDKVLYHTAAVFSANFTQVLFEISRRLYVEAGLPDETARRIVSNYASVILERIKSEDLIGTLTGPAIRNDVETIKKETEELKKLSQDLSELYELLSKTIISFKGRGNLEHKADN</sequence>
<dbReference type="Pfam" id="PF10728">
    <property type="entry name" value="DUF2520"/>
    <property type="match status" value="1"/>
</dbReference>
<keyword evidence="1" id="KW-0175">Coiled coil</keyword>
<protein>
    <recommendedName>
        <fullName evidence="2">DUF2520 domain-containing protein</fullName>
    </recommendedName>
</protein>
<dbReference type="SUPFAM" id="SSF48179">
    <property type="entry name" value="6-phosphogluconate dehydrogenase C-terminal domain-like"/>
    <property type="match status" value="1"/>
</dbReference>
<dbReference type="SUPFAM" id="SSF51735">
    <property type="entry name" value="NAD(P)-binding Rossmann-fold domains"/>
    <property type="match status" value="1"/>
</dbReference>
<dbReference type="eggNOG" id="COG5495">
    <property type="taxonomic scope" value="Bacteria"/>
</dbReference>
<dbReference type="PANTHER" id="PTHR40459:SF1">
    <property type="entry name" value="CONSERVED HYPOTHETICAL ALANINE AND LEUCINE RICH PROTEIN"/>
    <property type="match status" value="1"/>
</dbReference>
<feature type="coiled-coil region" evidence="1">
    <location>
        <begin position="231"/>
        <end position="258"/>
    </location>
</feature>
<keyword evidence="4" id="KW-1185">Reference proteome</keyword>
<dbReference type="STRING" id="521045.Kole_1723"/>
<dbReference type="InterPro" id="IPR008927">
    <property type="entry name" value="6-PGluconate_DH-like_C_sf"/>
</dbReference>
<accession>C5CFR1</accession>
<name>C5CFR1_KOSOT</name>
<dbReference type="Proteomes" id="UP000002382">
    <property type="component" value="Chromosome"/>
</dbReference>
<gene>
    <name evidence="3" type="ordered locus">Kole_1723</name>
</gene>
<feature type="domain" description="DUF2520" evidence="2">
    <location>
        <begin position="136"/>
        <end position="262"/>
    </location>
</feature>
<reference evidence="3 4" key="1">
    <citation type="submission" date="2009-06" db="EMBL/GenBank/DDBJ databases">
        <title>Complete sequence of Thermotogales bacterium TBF 19.5.1.</title>
        <authorList>
            <consortium name="US DOE Joint Genome Institute"/>
            <person name="Lucas S."/>
            <person name="Copeland A."/>
            <person name="Lapidus A."/>
            <person name="Glavina del Rio T."/>
            <person name="Tice H."/>
            <person name="Bruce D."/>
            <person name="Goodwin L."/>
            <person name="Pitluck S."/>
            <person name="Chertkov O."/>
            <person name="Brettin T."/>
            <person name="Detter J.C."/>
            <person name="Han C."/>
            <person name="Schmutz J."/>
            <person name="Larimer F."/>
            <person name="Land M."/>
            <person name="Hauser L."/>
            <person name="Kyrpides N."/>
            <person name="Ovchinnikova G."/>
            <person name="Noll K."/>
        </authorList>
    </citation>
    <scope>NUCLEOTIDE SEQUENCE [LARGE SCALE GENOMIC DNA]</scope>
    <source>
        <strain evidence="4">ATCC BAA-1733 / DSM 21960 / TBF 19.5.1</strain>
    </source>
</reference>
<dbReference type="HOGENOM" id="CLU_055635_1_0_0"/>
<dbReference type="InterPro" id="IPR036291">
    <property type="entry name" value="NAD(P)-bd_dom_sf"/>
</dbReference>